<proteinExistence type="predicted"/>
<reference evidence="3" key="1">
    <citation type="journal article" date="2013" name="Nature">
        <title>Pan genome of the phytoplankton Emiliania underpins its global distribution.</title>
        <authorList>
            <person name="Read B.A."/>
            <person name="Kegel J."/>
            <person name="Klute M.J."/>
            <person name="Kuo A."/>
            <person name="Lefebvre S.C."/>
            <person name="Maumus F."/>
            <person name="Mayer C."/>
            <person name="Miller J."/>
            <person name="Monier A."/>
            <person name="Salamov A."/>
            <person name="Young J."/>
            <person name="Aguilar M."/>
            <person name="Claverie J.M."/>
            <person name="Frickenhaus S."/>
            <person name="Gonzalez K."/>
            <person name="Herman E.K."/>
            <person name="Lin Y.C."/>
            <person name="Napier J."/>
            <person name="Ogata H."/>
            <person name="Sarno A.F."/>
            <person name="Shmutz J."/>
            <person name="Schroeder D."/>
            <person name="de Vargas C."/>
            <person name="Verret F."/>
            <person name="von Dassow P."/>
            <person name="Valentin K."/>
            <person name="Van de Peer Y."/>
            <person name="Wheeler G."/>
            <person name="Dacks J.B."/>
            <person name="Delwiche C.F."/>
            <person name="Dyhrman S.T."/>
            <person name="Glockner G."/>
            <person name="John U."/>
            <person name="Richards T."/>
            <person name="Worden A.Z."/>
            <person name="Zhang X."/>
            <person name="Grigoriev I.V."/>
            <person name="Allen A.E."/>
            <person name="Bidle K."/>
            <person name="Borodovsky M."/>
            <person name="Bowler C."/>
            <person name="Brownlee C."/>
            <person name="Cock J.M."/>
            <person name="Elias M."/>
            <person name="Gladyshev V.N."/>
            <person name="Groth M."/>
            <person name="Guda C."/>
            <person name="Hadaegh A."/>
            <person name="Iglesias-Rodriguez M.D."/>
            <person name="Jenkins J."/>
            <person name="Jones B.M."/>
            <person name="Lawson T."/>
            <person name="Leese F."/>
            <person name="Lindquist E."/>
            <person name="Lobanov A."/>
            <person name="Lomsadze A."/>
            <person name="Malik S.B."/>
            <person name="Marsh M.E."/>
            <person name="Mackinder L."/>
            <person name="Mock T."/>
            <person name="Mueller-Roeber B."/>
            <person name="Pagarete A."/>
            <person name="Parker M."/>
            <person name="Probert I."/>
            <person name="Quesneville H."/>
            <person name="Raines C."/>
            <person name="Rensing S.A."/>
            <person name="Riano-Pachon D.M."/>
            <person name="Richier S."/>
            <person name="Rokitta S."/>
            <person name="Shiraiwa Y."/>
            <person name="Soanes D.M."/>
            <person name="van der Giezen M."/>
            <person name="Wahlund T.M."/>
            <person name="Williams B."/>
            <person name="Wilson W."/>
            <person name="Wolfe G."/>
            <person name="Wurch L.L."/>
        </authorList>
    </citation>
    <scope>NUCLEOTIDE SEQUENCE</scope>
</reference>
<dbReference type="RefSeq" id="XP_005780607.1">
    <property type="nucleotide sequence ID" value="XM_005780550.1"/>
</dbReference>
<evidence type="ECO:0008006" key="4">
    <source>
        <dbReference type="Google" id="ProtNLM"/>
    </source>
</evidence>
<dbReference type="Proteomes" id="UP000013827">
    <property type="component" value="Unassembled WGS sequence"/>
</dbReference>
<organism evidence="2 3">
    <name type="scientific">Emiliania huxleyi (strain CCMP1516)</name>
    <dbReference type="NCBI Taxonomy" id="280463"/>
    <lineage>
        <taxon>Eukaryota</taxon>
        <taxon>Haptista</taxon>
        <taxon>Haptophyta</taxon>
        <taxon>Prymnesiophyceae</taxon>
        <taxon>Isochrysidales</taxon>
        <taxon>Noelaerhabdaceae</taxon>
        <taxon>Emiliania</taxon>
    </lineage>
</organism>
<accession>A0A0D3JXE3</accession>
<keyword evidence="3" id="KW-1185">Reference proteome</keyword>
<evidence type="ECO:0000313" key="2">
    <source>
        <dbReference type="EnsemblProtists" id="EOD28178"/>
    </source>
</evidence>
<dbReference type="HOGENOM" id="CLU_1745416_0_0_1"/>
<evidence type="ECO:0000313" key="3">
    <source>
        <dbReference type="Proteomes" id="UP000013827"/>
    </source>
</evidence>
<feature type="compositionally biased region" description="Gly residues" evidence="1">
    <location>
        <begin position="141"/>
        <end position="150"/>
    </location>
</feature>
<feature type="region of interest" description="Disordered" evidence="1">
    <location>
        <begin position="87"/>
        <end position="150"/>
    </location>
</feature>
<dbReference type="KEGG" id="ehx:EMIHUDRAFT_254141"/>
<dbReference type="PaxDb" id="2903-EOD28178"/>
<dbReference type="GeneID" id="17273726"/>
<dbReference type="EnsemblProtists" id="EOD28178">
    <property type="protein sequence ID" value="EOD28178"/>
    <property type="gene ID" value="EMIHUDRAFT_254141"/>
</dbReference>
<reference evidence="2" key="2">
    <citation type="submission" date="2024-10" db="UniProtKB">
        <authorList>
            <consortium name="EnsemblProtists"/>
        </authorList>
    </citation>
    <scope>IDENTIFICATION</scope>
</reference>
<sequence length="150" mass="15888">ILTDLLIFCTPFALVHSVGGFGAVLGALVRTSVVTLFHSSIVSLAKLFLDPFSNEAPLPAATAAALMMNDRGINAATLLQETNVGSERWRRGGGWMPEATRPVGRAQQPDEPTASPRHEGHERPASGGNPQPASEALQELQGGGYALERF</sequence>
<name>A0A0D3JXE3_EMIH1</name>
<evidence type="ECO:0000256" key="1">
    <source>
        <dbReference type="SAM" id="MobiDB-lite"/>
    </source>
</evidence>
<dbReference type="AlphaFoldDB" id="A0A0D3JXE3"/>
<protein>
    <recommendedName>
        <fullName evidence="4">Amino acid transporter transmembrane domain-containing protein</fullName>
    </recommendedName>
</protein>